<dbReference type="OrthoDB" id="4378831at2"/>
<feature type="domain" description="T6SS Phospholipase effector Tle1-like catalytic" evidence="1">
    <location>
        <begin position="14"/>
        <end position="157"/>
    </location>
</feature>
<dbReference type="Proteomes" id="UP000036395">
    <property type="component" value="Unassembled WGS sequence"/>
</dbReference>
<keyword evidence="3" id="KW-0378">Hydrolase</keyword>
<protein>
    <submittedName>
        <fullName evidence="3">Uncharacterized alpha/beta hydrolase domain</fullName>
    </submittedName>
</protein>
<dbReference type="EMBL" id="JYLA01000009">
    <property type="protein sequence ID" value="KMM82979.1"/>
    <property type="molecule type" value="Genomic_DNA"/>
</dbReference>
<dbReference type="AlphaFoldDB" id="A0A0J6GLI4"/>
<evidence type="ECO:0000259" key="1">
    <source>
        <dbReference type="Pfam" id="PF09994"/>
    </source>
</evidence>
<dbReference type="RefSeq" id="WP_048383379.1">
    <property type="nucleotide sequence ID" value="NZ_FNRS01000001.1"/>
</dbReference>
<dbReference type="PROSITE" id="PS50096">
    <property type="entry name" value="IQ"/>
    <property type="match status" value="1"/>
</dbReference>
<gene>
    <name evidence="3" type="ORF">SAMN04490203_1893</name>
    <name evidence="2" type="ORF">TU78_20225</name>
</gene>
<comment type="caution">
    <text evidence="2">The sequence shown here is derived from an EMBL/GenBank/DDBJ whole genome shotgun (WGS) entry which is preliminary data.</text>
</comment>
<dbReference type="GO" id="GO:0016787">
    <property type="term" value="F:hydrolase activity"/>
    <property type="evidence" value="ECO:0007669"/>
    <property type="project" value="UniProtKB-KW"/>
</dbReference>
<reference evidence="3 5" key="2">
    <citation type="submission" date="2016-10" db="EMBL/GenBank/DDBJ databases">
        <authorList>
            <person name="Varghese N."/>
            <person name="Submissions S."/>
        </authorList>
    </citation>
    <scope>NUCLEOTIDE SEQUENCE [LARGE SCALE GENOMIC DNA]</scope>
    <source>
        <strain evidence="3 5">BS3652</strain>
    </source>
</reference>
<dbReference type="PATRIC" id="fig|47884.3.peg.4550"/>
<dbReference type="Proteomes" id="UP000183155">
    <property type="component" value="Unassembled WGS sequence"/>
</dbReference>
<dbReference type="PANTHER" id="PTHR33840">
    <property type="match status" value="1"/>
</dbReference>
<evidence type="ECO:0000313" key="5">
    <source>
        <dbReference type="Proteomes" id="UP000183155"/>
    </source>
</evidence>
<accession>A0A0J6GLI4</accession>
<keyword evidence="5" id="KW-1185">Reference proteome</keyword>
<proteinExistence type="predicted"/>
<evidence type="ECO:0000313" key="2">
    <source>
        <dbReference type="EMBL" id="KMM82979.1"/>
    </source>
</evidence>
<reference evidence="2 4" key="1">
    <citation type="submission" date="2015-02" db="EMBL/GenBank/DDBJ databases">
        <title>Pseudomonas helleri sp. nov. and Pseudomonas weihenstephanensis sp. nov., isolated from raw cows milk.</title>
        <authorList>
            <person name="von Neubeck M."/>
            <person name="Huptas C."/>
            <person name="Wenning M."/>
            <person name="Scherer S."/>
        </authorList>
    </citation>
    <scope>NUCLEOTIDE SEQUENCE [LARGE SCALE GENOMIC DNA]</scope>
    <source>
        <strain evidence="2 4">DSM 21104</strain>
    </source>
</reference>
<dbReference type="InterPro" id="IPR018712">
    <property type="entry name" value="Tle1-like_cat"/>
</dbReference>
<organism evidence="2 4">
    <name type="scientific">Pseudomonas taetrolens</name>
    <dbReference type="NCBI Taxonomy" id="47884"/>
    <lineage>
        <taxon>Bacteria</taxon>
        <taxon>Pseudomonadati</taxon>
        <taxon>Pseudomonadota</taxon>
        <taxon>Gammaproteobacteria</taxon>
        <taxon>Pseudomonadales</taxon>
        <taxon>Pseudomonadaceae</taxon>
        <taxon>Pseudomonas</taxon>
    </lineage>
</organism>
<dbReference type="EMBL" id="FNRS01000001">
    <property type="protein sequence ID" value="SEC15029.1"/>
    <property type="molecule type" value="Genomic_DNA"/>
</dbReference>
<dbReference type="Pfam" id="PF09994">
    <property type="entry name" value="T6SS_Tle1-like_cat"/>
    <property type="match status" value="2"/>
</dbReference>
<evidence type="ECO:0000313" key="4">
    <source>
        <dbReference type="Proteomes" id="UP000036395"/>
    </source>
</evidence>
<feature type="domain" description="T6SS Phospholipase effector Tle1-like catalytic" evidence="1">
    <location>
        <begin position="170"/>
        <end position="259"/>
    </location>
</feature>
<sequence>MSTSSNTRRVLRIGIFFDGTANNQFNSQSGLERQARGKVIDADSSHAKVPTNIARLHQCYPVQSTFDANGMAVTSLYISGIGTTTGAGDTRFPAQTYGRGSTGVLGKAAQARTQLAECLEHFVQQLPEHTLSDVQLDLFGFSRGAAAARHFANLVNATRFEDRHNLAPGFECTINFIGLFDTVAAMGGLTDLGDVSDDINPGLNLYLGPDSAKQVVQLSARDEQRRNFSLSRIAPQWPMDIAVPGAHADVGGGYPLQMSEQVYVTRWETSLVAPSTPFELTHAWKTAAAQLKEWQARDLLDPLDPERLLEVRSHAVREGSRKDPMKRVQAAVFMQRQLYGHLSRVYLRLMHRLARENGVPLRPLADDAESGLPDELLALERRLEGQLAKGTTPTFTQAQERVLRQRYVHLSANWNAAIGEGTGVLDKVFFDIPQEGGRSVFEQKAPGFA</sequence>
<name>A0A0J6GLI4_PSETA</name>
<dbReference type="STRING" id="47884.SAMN04490203_1893"/>
<evidence type="ECO:0000313" key="3">
    <source>
        <dbReference type="EMBL" id="SEC15029.1"/>
    </source>
</evidence>
<dbReference type="PANTHER" id="PTHR33840:SF1">
    <property type="entry name" value="TLE1 PHOSPHOLIPASE DOMAIN-CONTAINING PROTEIN"/>
    <property type="match status" value="1"/>
</dbReference>